<keyword evidence="3" id="KW-1185">Reference proteome</keyword>
<dbReference type="Proteomes" id="UP000193642">
    <property type="component" value="Unassembled WGS sequence"/>
</dbReference>
<feature type="signal peptide" evidence="1">
    <location>
        <begin position="1"/>
        <end position="16"/>
    </location>
</feature>
<comment type="caution">
    <text evidence="2">The sequence shown here is derived from an EMBL/GenBank/DDBJ whole genome shotgun (WGS) entry which is preliminary data.</text>
</comment>
<name>A0A1Y2CP78_9FUNG</name>
<sequence>MQFALTLAFLASIALAQVPTGTSGMPSDACLNGLTSFVTVASNCKIDIMALASSNATFTPTKTKSLASQGAISTGSYAAAAVVGAMFL</sequence>
<gene>
    <name evidence="2" type="ORF">BCR33DRAFT_714379</name>
</gene>
<keyword evidence="1" id="KW-0732">Signal</keyword>
<evidence type="ECO:0000313" key="2">
    <source>
        <dbReference type="EMBL" id="ORY48644.1"/>
    </source>
</evidence>
<feature type="chain" id="PRO_5012011069" description="Fungal calcium binding protein domain-containing protein" evidence="1">
    <location>
        <begin position="17"/>
        <end position="88"/>
    </location>
</feature>
<evidence type="ECO:0008006" key="4">
    <source>
        <dbReference type="Google" id="ProtNLM"/>
    </source>
</evidence>
<organism evidence="2 3">
    <name type="scientific">Rhizoclosmatium globosum</name>
    <dbReference type="NCBI Taxonomy" id="329046"/>
    <lineage>
        <taxon>Eukaryota</taxon>
        <taxon>Fungi</taxon>
        <taxon>Fungi incertae sedis</taxon>
        <taxon>Chytridiomycota</taxon>
        <taxon>Chytridiomycota incertae sedis</taxon>
        <taxon>Chytridiomycetes</taxon>
        <taxon>Chytridiales</taxon>
        <taxon>Chytriomycetaceae</taxon>
        <taxon>Rhizoclosmatium</taxon>
    </lineage>
</organism>
<evidence type="ECO:0000256" key="1">
    <source>
        <dbReference type="SAM" id="SignalP"/>
    </source>
</evidence>
<dbReference type="EMBL" id="MCGO01000011">
    <property type="protein sequence ID" value="ORY48644.1"/>
    <property type="molecule type" value="Genomic_DNA"/>
</dbReference>
<evidence type="ECO:0000313" key="3">
    <source>
        <dbReference type="Proteomes" id="UP000193642"/>
    </source>
</evidence>
<reference evidence="2 3" key="1">
    <citation type="submission" date="2016-07" db="EMBL/GenBank/DDBJ databases">
        <title>Pervasive Adenine N6-methylation of Active Genes in Fungi.</title>
        <authorList>
            <consortium name="DOE Joint Genome Institute"/>
            <person name="Mondo S.J."/>
            <person name="Dannebaum R.O."/>
            <person name="Kuo R.C."/>
            <person name="Labutti K."/>
            <person name="Haridas S."/>
            <person name="Kuo A."/>
            <person name="Salamov A."/>
            <person name="Ahrendt S.R."/>
            <person name="Lipzen A."/>
            <person name="Sullivan W."/>
            <person name="Andreopoulos W.B."/>
            <person name="Clum A."/>
            <person name="Lindquist E."/>
            <person name="Daum C."/>
            <person name="Ramamoorthy G.K."/>
            <person name="Gryganskyi A."/>
            <person name="Culley D."/>
            <person name="Magnuson J.K."/>
            <person name="James T.Y."/>
            <person name="O'Malley M.A."/>
            <person name="Stajich J.E."/>
            <person name="Spatafora J.W."/>
            <person name="Visel A."/>
            <person name="Grigoriev I.V."/>
        </authorList>
    </citation>
    <scope>NUCLEOTIDE SEQUENCE [LARGE SCALE GENOMIC DNA]</scope>
    <source>
        <strain evidence="2 3">JEL800</strain>
    </source>
</reference>
<proteinExistence type="predicted"/>
<protein>
    <recommendedName>
        <fullName evidence="4">Fungal calcium binding protein domain-containing protein</fullName>
    </recommendedName>
</protein>
<accession>A0A1Y2CP78</accession>
<dbReference type="AlphaFoldDB" id="A0A1Y2CP78"/>